<dbReference type="SUPFAM" id="SSF56176">
    <property type="entry name" value="FAD-binding/transporter-associated domain-like"/>
    <property type="match status" value="1"/>
</dbReference>
<name>F8FDC6_PAEMK</name>
<feature type="domain" description="FAD-binding PCMH-type" evidence="5">
    <location>
        <begin position="44"/>
        <end position="215"/>
    </location>
</feature>
<dbReference type="KEGG" id="pms:KNP414_03228"/>
<dbReference type="InterPro" id="IPR016164">
    <property type="entry name" value="FAD-linked_Oxase-like_C"/>
</dbReference>
<evidence type="ECO:0000256" key="1">
    <source>
        <dbReference type="ARBA" id="ARBA00022630"/>
    </source>
</evidence>
<dbReference type="GO" id="GO:0004458">
    <property type="term" value="F:D-lactate dehydrogenase (cytochrome) activity"/>
    <property type="evidence" value="ECO:0007669"/>
    <property type="project" value="TreeGrafter"/>
</dbReference>
<dbReference type="PANTHER" id="PTHR11748">
    <property type="entry name" value="D-LACTATE DEHYDROGENASE"/>
    <property type="match status" value="1"/>
</dbReference>
<dbReference type="SUPFAM" id="SSF55103">
    <property type="entry name" value="FAD-linked oxidases, C-terminal domain"/>
    <property type="match status" value="1"/>
</dbReference>
<proteinExistence type="predicted"/>
<accession>F8FDC6</accession>
<reference evidence="6 7" key="2">
    <citation type="journal article" date="2013" name="Genome Announc.">
        <title>Genome Sequence of Growth-Improving Paenibacillus mucilaginosus Strain KNP414.</title>
        <authorList>
            <person name="Lu J.J."/>
            <person name="Wang J.F."/>
            <person name="Hu X.F."/>
        </authorList>
    </citation>
    <scope>NUCLEOTIDE SEQUENCE [LARGE SCALE GENOMIC DNA]</scope>
    <source>
        <strain evidence="6 7">KNP414</strain>
    </source>
</reference>
<dbReference type="Pfam" id="PF01565">
    <property type="entry name" value="FAD_binding_4"/>
    <property type="match status" value="1"/>
</dbReference>
<evidence type="ECO:0000256" key="2">
    <source>
        <dbReference type="ARBA" id="ARBA00022827"/>
    </source>
</evidence>
<dbReference type="GO" id="GO:1903457">
    <property type="term" value="P:lactate catabolic process"/>
    <property type="evidence" value="ECO:0007669"/>
    <property type="project" value="TreeGrafter"/>
</dbReference>
<dbReference type="HOGENOM" id="CLU_606425_0_0_9"/>
<evidence type="ECO:0000256" key="3">
    <source>
        <dbReference type="ARBA" id="ARBA00023002"/>
    </source>
</evidence>
<evidence type="ECO:0000256" key="4">
    <source>
        <dbReference type="SAM" id="MobiDB-lite"/>
    </source>
</evidence>
<dbReference type="RefSeq" id="WP_013916945.1">
    <property type="nucleotide sequence ID" value="NC_015690.1"/>
</dbReference>
<dbReference type="EMBL" id="CP002869">
    <property type="protein sequence ID" value="AEI41786.1"/>
    <property type="molecule type" value="Genomic_DNA"/>
</dbReference>
<dbReference type="GO" id="GO:0008720">
    <property type="term" value="F:D-lactate dehydrogenase (NAD+) activity"/>
    <property type="evidence" value="ECO:0007669"/>
    <property type="project" value="TreeGrafter"/>
</dbReference>
<sequence>MAIGWEKDMLDLVGDEGLLLDAGSRTRLSKDYYWYSPVLEPKLREKLADGVALPSTEEELVKVLSFAYRRSIPVTVRGAGTGNYGQAVPLQGGLVIDLSRMDRILELGGGTARVQCGVKLGTLERRAREAGWELRIYPSTFMKATVGGFVCGGSGGIGSVTWGNLWDGNVLEAVVYTMEAEPRRLVVRERELYDYIHNYGTTGIVTELVIPLAPRTEWMQSVVQFPELAGAVQFGETLAADGSIAKRLVSPMEWPIPAYFTPIVSRFQPGEAAVLLETADGTSEAVRRLAEDFGGRIGHATEAAEYRKSIGLSDFTWNHTTLWALKSDPGITYLQAGFSPADYLEQIRMIKAAFGSEVLLHFEWIRSGGVLTPSSLPLVHYRSEERLYEIIAFFEQHGVRIYDPHTWVLADGGRGEAGSMSRRKRLNDPRGLLNPGKLTAAPAEGEGGAAHGHG</sequence>
<protein>
    <submittedName>
        <fullName evidence="6">FAD linked oxidase domain protein</fullName>
    </submittedName>
</protein>
<dbReference type="InterPro" id="IPR006094">
    <property type="entry name" value="Oxid_FAD_bind_N"/>
</dbReference>
<keyword evidence="3" id="KW-0560">Oxidoreductase</keyword>
<dbReference type="InterPro" id="IPR016166">
    <property type="entry name" value="FAD-bd_PCMH"/>
</dbReference>
<evidence type="ECO:0000259" key="5">
    <source>
        <dbReference type="PROSITE" id="PS51387"/>
    </source>
</evidence>
<dbReference type="PANTHER" id="PTHR11748:SF119">
    <property type="entry name" value="D-2-HYDROXYGLUTARATE DEHYDROGENASE"/>
    <property type="match status" value="1"/>
</dbReference>
<keyword evidence="2" id="KW-0274">FAD</keyword>
<dbReference type="AlphaFoldDB" id="F8FDC6"/>
<feature type="region of interest" description="Disordered" evidence="4">
    <location>
        <begin position="413"/>
        <end position="454"/>
    </location>
</feature>
<reference evidence="7" key="1">
    <citation type="submission" date="2011-06" db="EMBL/GenBank/DDBJ databases">
        <title>Complete genome sequence of Paenibacillus mucilaginosus KNP414.</title>
        <authorList>
            <person name="Wang J."/>
            <person name="Hu S."/>
            <person name="Hu X."/>
            <person name="Zhang B."/>
            <person name="Dong D."/>
            <person name="Zhang S."/>
            <person name="Zhao K."/>
            <person name="Wu D."/>
        </authorList>
    </citation>
    <scope>NUCLEOTIDE SEQUENCE [LARGE SCALE GENOMIC DNA]</scope>
    <source>
        <strain evidence="7">KNP414</strain>
    </source>
</reference>
<dbReference type="PROSITE" id="PS51387">
    <property type="entry name" value="FAD_PCMH"/>
    <property type="match status" value="1"/>
</dbReference>
<organism evidence="6 7">
    <name type="scientific">Paenibacillus mucilaginosus (strain KNP414)</name>
    <dbReference type="NCBI Taxonomy" id="1036673"/>
    <lineage>
        <taxon>Bacteria</taxon>
        <taxon>Bacillati</taxon>
        <taxon>Bacillota</taxon>
        <taxon>Bacilli</taxon>
        <taxon>Bacillales</taxon>
        <taxon>Paenibacillaceae</taxon>
        <taxon>Paenibacillus</taxon>
    </lineage>
</organism>
<dbReference type="InterPro" id="IPR016169">
    <property type="entry name" value="FAD-bd_PCMH_sub2"/>
</dbReference>
<dbReference type="PATRIC" id="fig|1036673.3.peg.2971"/>
<dbReference type="Proteomes" id="UP000006620">
    <property type="component" value="Chromosome"/>
</dbReference>
<feature type="compositionally biased region" description="Gly residues" evidence="4">
    <location>
        <begin position="445"/>
        <end position="454"/>
    </location>
</feature>
<gene>
    <name evidence="6" type="ordered locus">KNP414_03228</name>
</gene>
<dbReference type="InterPro" id="IPR036318">
    <property type="entry name" value="FAD-bd_PCMH-like_sf"/>
</dbReference>
<evidence type="ECO:0000313" key="6">
    <source>
        <dbReference type="EMBL" id="AEI41786.1"/>
    </source>
</evidence>
<dbReference type="GO" id="GO:0071949">
    <property type="term" value="F:FAD binding"/>
    <property type="evidence" value="ECO:0007669"/>
    <property type="project" value="InterPro"/>
</dbReference>
<keyword evidence="1" id="KW-0285">Flavoprotein</keyword>
<dbReference type="Gene3D" id="3.30.465.10">
    <property type="match status" value="1"/>
</dbReference>
<evidence type="ECO:0000313" key="7">
    <source>
        <dbReference type="Proteomes" id="UP000006620"/>
    </source>
</evidence>